<dbReference type="Proteomes" id="UP000030647">
    <property type="component" value="Unassembled WGS sequence"/>
</dbReference>
<keyword evidence="2" id="KW-1185">Reference proteome</keyword>
<organism evidence="1 2">
    <name type="scientific">Schleiferilactobacillus shenzhenensis LY-73</name>
    <dbReference type="NCBI Taxonomy" id="1231336"/>
    <lineage>
        <taxon>Bacteria</taxon>
        <taxon>Bacillati</taxon>
        <taxon>Bacillota</taxon>
        <taxon>Bacilli</taxon>
        <taxon>Lactobacillales</taxon>
        <taxon>Lactobacillaceae</taxon>
        <taxon>Schleiferilactobacillus</taxon>
    </lineage>
</organism>
<name>U4TXM0_9LACO</name>
<dbReference type="EMBL" id="KI271582">
    <property type="protein sequence ID" value="ERL66563.1"/>
    <property type="molecule type" value="Genomic_DNA"/>
</dbReference>
<gene>
    <name evidence="1" type="ORF">L248_0243</name>
</gene>
<reference evidence="2" key="1">
    <citation type="journal article" date="2013" name="Genome Announc.">
        <title>Whole-Genome Sequencing of Lactobacillus shenzhenensis Strain LY-73T.</title>
        <authorList>
            <person name="Lin Z."/>
            <person name="Liu Z."/>
            <person name="Yang R."/>
            <person name="Zou Y."/>
            <person name="Wan D."/>
            <person name="Chen J."/>
            <person name="Guo M."/>
            <person name="Zhao J."/>
            <person name="Fang C."/>
            <person name="Yang R."/>
            <person name="Liu F."/>
        </authorList>
    </citation>
    <scope>NUCLEOTIDE SEQUENCE [LARGE SCALE GENOMIC DNA]</scope>
    <source>
        <strain evidence="2">LY-73</strain>
    </source>
</reference>
<evidence type="ECO:0000313" key="1">
    <source>
        <dbReference type="EMBL" id="ERL66563.1"/>
    </source>
</evidence>
<dbReference type="HOGENOM" id="CLU_2465191_0_0_9"/>
<sequence length="88" mass="10364">MATPIHFSNPRFACISEKPPTRLLQEKKRRQTEFVCLRFRIFFHLDYTIGLGVAPSPPHQRMRVADFTAGRELHPALKTNHLFFITKW</sequence>
<protein>
    <submittedName>
        <fullName evidence="1">Uncharacterized protein</fullName>
    </submittedName>
</protein>
<dbReference type="AlphaFoldDB" id="U4TXM0"/>
<evidence type="ECO:0000313" key="2">
    <source>
        <dbReference type="Proteomes" id="UP000030647"/>
    </source>
</evidence>
<proteinExistence type="predicted"/>
<accession>U4TXM0</accession>